<keyword evidence="2" id="KW-1185">Reference proteome</keyword>
<evidence type="ECO:0000313" key="2">
    <source>
        <dbReference type="Proteomes" id="UP000009186"/>
    </source>
</evidence>
<protein>
    <recommendedName>
        <fullName evidence="3">Apea-like HEPN domain-containing protein</fullName>
    </recommendedName>
</protein>
<dbReference type="EMBL" id="FQ859183">
    <property type="protein sequence ID" value="CCB68543.1"/>
    <property type="molecule type" value="Genomic_DNA"/>
</dbReference>
<reference evidence="1 2" key="1">
    <citation type="journal article" date="2011" name="Appl. Environ. Microbiol.">
        <title>Complete genome sequence of the fish pathogen Flavobacterium branchiophilum.</title>
        <authorList>
            <consortium name="1:IP"/>
            <consortium name="Microbial Evolutionary Genomics,F-75015 Paris"/>
            <consortium name="France 2:CNRS"/>
            <consortium name="URA2171"/>
            <consortium name="F-75015 Paris,France 3:Unite de Virologie et Immunologie Mol."/>
            <consortium name="INRA,78352 Jouy en Josas Cedex"/>
            <consortium name="France. 4:Unite de Mathemathique"/>
            <consortium name="Informatique et Genome,INRA"/>
            <consortium name="78352 Jouy en Josas Cedex"/>
            <consortium name="France. 5:CEA/Genoscope"/>
            <consortium name="Evry"/>
            <consortium name="France"/>
            <person name="Touchon M."/>
            <person name="Barbier P."/>
            <person name="Bernardet J.F."/>
            <person name="Loux V."/>
            <person name="Vacherie B."/>
            <person name="Barbe V."/>
            <person name="Rocha E.P."/>
            <person name="Duchaud E."/>
        </authorList>
    </citation>
    <scope>NUCLEOTIDE SEQUENCE [LARGE SCALE GENOMIC DNA]</scope>
    <source>
        <strain evidence="1 2">FL-15</strain>
    </source>
</reference>
<dbReference type="AlphaFoldDB" id="G2Z713"/>
<dbReference type="Proteomes" id="UP000009186">
    <property type="component" value="Chromosome"/>
</dbReference>
<sequence>MAIKYIKNIIFSQVEVTGIYRYKDEFQIYPLNIENAPMSKNSKHFPLIIEYQYEEEEVKEVKAFDGKDDESLNEMISKTSHQTNKLIELTNLLSTISNFRFFFYRNVVMSWGIQIPEEINEENREEINNSSSKWSGQLYYYKNMSNDLQISTFSNPEFEKIKLIPRIDYYWYEPMYGDKKKVDFPENIDRVLEKYFSLTNEEKKIFNSSLHQFTNGLDLFKTMKSLSFFSFVSCIETLVNYEFRNDKIEFECNDCKSVKISSHSCNKCGKPIWGISAKFREFLFKYVASSIDAKKLYNKIYSIRSQITHTGFLLSGDNFLDWDFTDKTEALNIKHAEAMQLCRRSVSNWLIHKE</sequence>
<organism evidence="1 2">
    <name type="scientific">Flavobacterium branchiophilum (strain FL-15)</name>
    <dbReference type="NCBI Taxonomy" id="1034807"/>
    <lineage>
        <taxon>Bacteria</taxon>
        <taxon>Pseudomonadati</taxon>
        <taxon>Bacteroidota</taxon>
        <taxon>Flavobacteriia</taxon>
        <taxon>Flavobacteriales</taxon>
        <taxon>Flavobacteriaceae</taxon>
        <taxon>Flavobacterium</taxon>
    </lineage>
</organism>
<evidence type="ECO:0000313" key="1">
    <source>
        <dbReference type="EMBL" id="CCB68543.1"/>
    </source>
</evidence>
<evidence type="ECO:0008006" key="3">
    <source>
        <dbReference type="Google" id="ProtNLM"/>
    </source>
</evidence>
<dbReference type="HOGENOM" id="CLU_782452_0_0_10"/>
<dbReference type="RefSeq" id="WP_014083023.1">
    <property type="nucleotide sequence ID" value="NC_016001.1"/>
</dbReference>
<dbReference type="KEGG" id="fbr:FBFL15_0415"/>
<proteinExistence type="predicted"/>
<name>G2Z713_FLABF</name>
<dbReference type="eggNOG" id="ENOG5033VJT">
    <property type="taxonomic scope" value="Bacteria"/>
</dbReference>
<gene>
    <name evidence="1" type="ordered locus">FBFL15_0415</name>
</gene>
<accession>G2Z713</accession>